<dbReference type="Gramene" id="mRNA:HanXRQr2_Chr01g0024721">
    <property type="protein sequence ID" value="mRNA:HanXRQr2_Chr01g0024721"/>
    <property type="gene ID" value="HanXRQr2_Chr01g0024721"/>
</dbReference>
<accession>A0A9K3P2H0</accession>
<proteinExistence type="predicted"/>
<keyword evidence="1" id="KW-0472">Membrane</keyword>
<feature type="transmembrane region" description="Helical" evidence="1">
    <location>
        <begin position="32"/>
        <end position="50"/>
    </location>
</feature>
<comment type="caution">
    <text evidence="2">The sequence shown here is derived from an EMBL/GenBank/DDBJ whole genome shotgun (WGS) entry which is preliminary data.</text>
</comment>
<evidence type="ECO:0000313" key="2">
    <source>
        <dbReference type="EMBL" id="KAF5822292.1"/>
    </source>
</evidence>
<evidence type="ECO:0000256" key="1">
    <source>
        <dbReference type="SAM" id="Phobius"/>
    </source>
</evidence>
<keyword evidence="3" id="KW-1185">Reference proteome</keyword>
<name>A0A9K3P2H0_HELAN</name>
<protein>
    <submittedName>
        <fullName evidence="2">Uncharacterized protein</fullName>
    </submittedName>
</protein>
<feature type="transmembrane region" description="Helical" evidence="1">
    <location>
        <begin position="110"/>
        <end position="127"/>
    </location>
</feature>
<dbReference type="Proteomes" id="UP000215914">
    <property type="component" value="Unassembled WGS sequence"/>
</dbReference>
<keyword evidence="1" id="KW-1133">Transmembrane helix</keyword>
<sequence length="151" mass="17187">MVECSLPPNYLAYDQFNFATLFLKCKSMAAKLISLLLLFLITIVEIKQIVEVGCDVGKHQKAFELAARFGSSKCFDDESRSKRTETIWTASAHIITAVIRPSVCHRAAGWIARPTVLFLFVPFVLIFRRNHTYVKALQNNLCTFLIMAEKR</sequence>
<dbReference type="AlphaFoldDB" id="A0A9K3P2H0"/>
<dbReference type="EMBL" id="MNCJ02000316">
    <property type="protein sequence ID" value="KAF5822292.1"/>
    <property type="molecule type" value="Genomic_DNA"/>
</dbReference>
<evidence type="ECO:0000313" key="3">
    <source>
        <dbReference type="Proteomes" id="UP000215914"/>
    </source>
</evidence>
<organism evidence="2 3">
    <name type="scientific">Helianthus annuus</name>
    <name type="common">Common sunflower</name>
    <dbReference type="NCBI Taxonomy" id="4232"/>
    <lineage>
        <taxon>Eukaryota</taxon>
        <taxon>Viridiplantae</taxon>
        <taxon>Streptophyta</taxon>
        <taxon>Embryophyta</taxon>
        <taxon>Tracheophyta</taxon>
        <taxon>Spermatophyta</taxon>
        <taxon>Magnoliopsida</taxon>
        <taxon>eudicotyledons</taxon>
        <taxon>Gunneridae</taxon>
        <taxon>Pentapetalae</taxon>
        <taxon>asterids</taxon>
        <taxon>campanulids</taxon>
        <taxon>Asterales</taxon>
        <taxon>Asteraceae</taxon>
        <taxon>Asteroideae</taxon>
        <taxon>Heliantheae alliance</taxon>
        <taxon>Heliantheae</taxon>
        <taxon>Helianthus</taxon>
    </lineage>
</organism>
<reference evidence="2" key="1">
    <citation type="journal article" date="2017" name="Nature">
        <title>The sunflower genome provides insights into oil metabolism, flowering and Asterid evolution.</title>
        <authorList>
            <person name="Badouin H."/>
            <person name="Gouzy J."/>
            <person name="Grassa C.J."/>
            <person name="Murat F."/>
            <person name="Staton S.E."/>
            <person name="Cottret L."/>
            <person name="Lelandais-Briere C."/>
            <person name="Owens G.L."/>
            <person name="Carrere S."/>
            <person name="Mayjonade B."/>
            <person name="Legrand L."/>
            <person name="Gill N."/>
            <person name="Kane N.C."/>
            <person name="Bowers J.E."/>
            <person name="Hubner S."/>
            <person name="Bellec A."/>
            <person name="Berard A."/>
            <person name="Berges H."/>
            <person name="Blanchet N."/>
            <person name="Boniface M.C."/>
            <person name="Brunel D."/>
            <person name="Catrice O."/>
            <person name="Chaidir N."/>
            <person name="Claudel C."/>
            <person name="Donnadieu C."/>
            <person name="Faraut T."/>
            <person name="Fievet G."/>
            <person name="Helmstetter N."/>
            <person name="King M."/>
            <person name="Knapp S.J."/>
            <person name="Lai Z."/>
            <person name="Le Paslier M.C."/>
            <person name="Lippi Y."/>
            <person name="Lorenzon L."/>
            <person name="Mandel J.R."/>
            <person name="Marage G."/>
            <person name="Marchand G."/>
            <person name="Marquand E."/>
            <person name="Bret-Mestries E."/>
            <person name="Morien E."/>
            <person name="Nambeesan S."/>
            <person name="Nguyen T."/>
            <person name="Pegot-Espagnet P."/>
            <person name="Pouilly N."/>
            <person name="Raftis F."/>
            <person name="Sallet E."/>
            <person name="Schiex T."/>
            <person name="Thomas J."/>
            <person name="Vandecasteele C."/>
            <person name="Vares D."/>
            <person name="Vear F."/>
            <person name="Vautrin S."/>
            <person name="Crespi M."/>
            <person name="Mangin B."/>
            <person name="Burke J.M."/>
            <person name="Salse J."/>
            <person name="Munos S."/>
            <person name="Vincourt P."/>
            <person name="Rieseberg L.H."/>
            <person name="Langlade N.B."/>
        </authorList>
    </citation>
    <scope>NUCLEOTIDE SEQUENCE</scope>
    <source>
        <tissue evidence="2">Leaves</tissue>
    </source>
</reference>
<gene>
    <name evidence="2" type="ORF">HanXRQr2_Chr01g0024721</name>
</gene>
<keyword evidence="1" id="KW-0812">Transmembrane</keyword>
<reference evidence="2" key="2">
    <citation type="submission" date="2020-06" db="EMBL/GenBank/DDBJ databases">
        <title>Helianthus annuus Genome sequencing and assembly Release 2.</title>
        <authorList>
            <person name="Gouzy J."/>
            <person name="Langlade N."/>
            <person name="Munos S."/>
        </authorList>
    </citation>
    <scope>NUCLEOTIDE SEQUENCE</scope>
    <source>
        <tissue evidence="2">Leaves</tissue>
    </source>
</reference>